<evidence type="ECO:0000313" key="3">
    <source>
        <dbReference type="EMBL" id="RAO00807.1"/>
    </source>
</evidence>
<dbReference type="GO" id="GO:0003676">
    <property type="term" value="F:nucleic acid binding"/>
    <property type="evidence" value="ECO:0007669"/>
    <property type="project" value="InterPro"/>
</dbReference>
<dbReference type="InterPro" id="IPR043714">
    <property type="entry name" value="DUF5655"/>
</dbReference>
<evidence type="ECO:0000313" key="4">
    <source>
        <dbReference type="Proteomes" id="UP000248966"/>
    </source>
</evidence>
<accession>A0A328N2R0</accession>
<name>A0A328N2R0_9ACTN</name>
<organism evidence="3 4">
    <name type="scientific">Micromonospora noduli</name>
    <dbReference type="NCBI Taxonomy" id="709876"/>
    <lineage>
        <taxon>Bacteria</taxon>
        <taxon>Bacillati</taxon>
        <taxon>Actinomycetota</taxon>
        <taxon>Actinomycetes</taxon>
        <taxon>Micromonosporales</taxon>
        <taxon>Micromonosporaceae</taxon>
        <taxon>Micromonospora</taxon>
    </lineage>
</organism>
<dbReference type="EMBL" id="PYAA01000017">
    <property type="protein sequence ID" value="RAO00807.1"/>
    <property type="molecule type" value="Genomic_DNA"/>
</dbReference>
<dbReference type="InterPro" id="IPR011856">
    <property type="entry name" value="tRNA_endonuc-like_dom_sf"/>
</dbReference>
<gene>
    <name evidence="3" type="ORF">LAH08_03060</name>
</gene>
<dbReference type="AlphaFoldDB" id="A0A328N2R0"/>
<reference evidence="3 4" key="1">
    <citation type="submission" date="2018-03" db="EMBL/GenBank/DDBJ databases">
        <title>Defining the species Micromonospora saelicesensis and Micromonospora noduli under the framework of genomics.</title>
        <authorList>
            <person name="Riesco R."/>
            <person name="Trujillo M.E."/>
        </authorList>
    </citation>
    <scope>NUCLEOTIDE SEQUENCE [LARGE SCALE GENOMIC DNA]</scope>
    <source>
        <strain evidence="3 4">LAH08</strain>
    </source>
</reference>
<feature type="domain" description="DUF5655" evidence="2">
    <location>
        <begin position="198"/>
        <end position="311"/>
    </location>
</feature>
<evidence type="ECO:0000259" key="2">
    <source>
        <dbReference type="Pfam" id="PF18899"/>
    </source>
</evidence>
<proteinExistence type="predicted"/>
<dbReference type="Gene3D" id="3.40.1350.10">
    <property type="match status" value="1"/>
</dbReference>
<evidence type="ECO:0000256" key="1">
    <source>
        <dbReference type="SAM" id="MobiDB-lite"/>
    </source>
</evidence>
<dbReference type="RefSeq" id="WP_112584349.1">
    <property type="nucleotide sequence ID" value="NZ_PYAA01000017.1"/>
</dbReference>
<sequence>MSDLKLFRIDSGVAAELTNSAMVLERHLQTLLERNMETLFGVRFLASEYSTGARHGGRVDSLGIDENGSPVIFEYKRSRDENVINQGLFYLDWLLDHKGEFALLVQQRLGAASAAEIDWSNPRLVCVAQDFTRYDEHAVQQINRAIELVRYRDYGGQLLALELVTAVAGKPSRESSGRAQATSDNRARSAATPDKTVSHYLEKAPESLANLFADLDAALSAFGDDVQRITRKNYFAYRRLRNFACVEVHPRDHCLLVYAKADPRTVALEEGFTRDVRSIGHFGTGDLEIRIRDQADLQRASDLLLQSYQDN</sequence>
<comment type="caution">
    <text evidence="3">The sequence shown here is derived from an EMBL/GenBank/DDBJ whole genome shotgun (WGS) entry which is preliminary data.</text>
</comment>
<dbReference type="Proteomes" id="UP000248966">
    <property type="component" value="Unassembled WGS sequence"/>
</dbReference>
<feature type="region of interest" description="Disordered" evidence="1">
    <location>
        <begin position="173"/>
        <end position="196"/>
    </location>
</feature>
<protein>
    <recommendedName>
        <fullName evidence="2">DUF5655 domain-containing protein</fullName>
    </recommendedName>
</protein>
<dbReference type="Pfam" id="PF18899">
    <property type="entry name" value="DUF5655"/>
    <property type="match status" value="1"/>
</dbReference>